<organism evidence="1">
    <name type="scientific">Eucalyptus grandis</name>
    <name type="common">Flooded gum</name>
    <dbReference type="NCBI Taxonomy" id="71139"/>
    <lineage>
        <taxon>Eukaryota</taxon>
        <taxon>Viridiplantae</taxon>
        <taxon>Streptophyta</taxon>
        <taxon>Embryophyta</taxon>
        <taxon>Tracheophyta</taxon>
        <taxon>Spermatophyta</taxon>
        <taxon>Magnoliopsida</taxon>
        <taxon>eudicotyledons</taxon>
        <taxon>Gunneridae</taxon>
        <taxon>Pentapetalae</taxon>
        <taxon>rosids</taxon>
        <taxon>malvids</taxon>
        <taxon>Myrtales</taxon>
        <taxon>Myrtaceae</taxon>
        <taxon>Myrtoideae</taxon>
        <taxon>Eucalypteae</taxon>
        <taxon>Eucalyptus</taxon>
    </lineage>
</organism>
<dbReference type="STRING" id="71139.A0A059AS84"/>
<dbReference type="AlphaFoldDB" id="A0A059AS84"/>
<protein>
    <submittedName>
        <fullName evidence="1">Uncharacterized protein</fullName>
    </submittedName>
</protein>
<accession>A0A059AS84</accession>
<reference evidence="1" key="1">
    <citation type="submission" date="2013-07" db="EMBL/GenBank/DDBJ databases">
        <title>The genome of Eucalyptus grandis.</title>
        <authorList>
            <person name="Schmutz J."/>
            <person name="Hayes R."/>
            <person name="Myburg A."/>
            <person name="Tuskan G."/>
            <person name="Grattapaglia D."/>
            <person name="Rokhsar D.S."/>
        </authorList>
    </citation>
    <scope>NUCLEOTIDE SEQUENCE</scope>
    <source>
        <tissue evidence="1">Leaf extractions</tissue>
    </source>
</reference>
<dbReference type="InParanoid" id="A0A059AS84"/>
<dbReference type="EMBL" id="KK198761">
    <property type="protein sequence ID" value="KCW56629.1"/>
    <property type="molecule type" value="Genomic_DNA"/>
</dbReference>
<evidence type="ECO:0000313" key="1">
    <source>
        <dbReference type="EMBL" id="KCW56629.1"/>
    </source>
</evidence>
<gene>
    <name evidence="1" type="ORF">EUGRSUZ_I023441</name>
</gene>
<dbReference type="FunCoup" id="A0A059AS84">
    <property type="interactions" value="2756"/>
</dbReference>
<proteinExistence type="predicted"/>
<sequence>MKRQVSEQVEGCEMSTSCLEEDVTISSCSRGTDRSFGDCGLSGSLSSKSCASSNQSAGSVNLEVHDQSRNFAAVGASDTAHGNQYSEVKKKAKKGQGFQLSLRSFFQRNLDSCNKDEKSNGNSSLNAVHIQKSDDQTNCNFAKDEDSRSLQQNDLDISASPLDQSSLGKGKNDVALLEWQRIQQVMQNSIPLCKGHREPCVSRVVKKAGPKFWSPDLHVPSC</sequence>
<name>A0A059AS84_EUCGR</name>
<dbReference type="Gramene" id="KCW56629">
    <property type="protein sequence ID" value="KCW56629"/>
    <property type="gene ID" value="EUGRSUZ_I023441"/>
</dbReference>